<sequence>MVKTIAISEKTTLKLLRDNFNLQRSEDLQFFTEWSQNLPEISSEDCLRLDQIMNRYFYQLEEGMILEEGVKMMIVSPLLEIAGFYDPPYKMKFESSVELALDNSEEILSGRIDALVIHHQLWVWVLEAKRTTFSLGLGIPQALAYLLCTPNLTIPTYGLLTSGDNFIFIKLIQQENPVYTLSKQFTLLNSGELYEVLRILRKIGNLIINS</sequence>
<gene>
    <name evidence="1" type="ORF">WN50_13860</name>
</gene>
<dbReference type="AlphaFoldDB" id="A0A0F5YF74"/>
<dbReference type="EMBL" id="LATL02000350">
    <property type="protein sequence ID" value="KKD37534.1"/>
    <property type="molecule type" value="Genomic_DNA"/>
</dbReference>
<evidence type="ECO:0000313" key="2">
    <source>
        <dbReference type="Proteomes" id="UP000033607"/>
    </source>
</evidence>
<dbReference type="GO" id="GO:0004519">
    <property type="term" value="F:endonuclease activity"/>
    <property type="evidence" value="ECO:0007669"/>
    <property type="project" value="UniProtKB-KW"/>
</dbReference>
<dbReference type="OrthoDB" id="511707at2"/>
<name>A0A0F5YF74_9CYAN</name>
<keyword evidence="1" id="KW-0378">Hydrolase</keyword>
<dbReference type="RefSeq" id="WP_046279145.1">
    <property type="nucleotide sequence ID" value="NZ_LATL02000350.1"/>
</dbReference>
<keyword evidence="1" id="KW-0255">Endonuclease</keyword>
<reference evidence="1 2" key="1">
    <citation type="submission" date="2015-06" db="EMBL/GenBank/DDBJ databases">
        <title>Draft genome assembly of filamentous brackish cyanobacterium Limnoraphis robusta strain CS-951.</title>
        <authorList>
            <person name="Willis A."/>
            <person name="Parks M."/>
            <person name="Burford M.A."/>
        </authorList>
    </citation>
    <scope>NUCLEOTIDE SEQUENCE [LARGE SCALE GENOMIC DNA]</scope>
    <source>
        <strain evidence="1 2">CS-951</strain>
    </source>
</reference>
<dbReference type="Proteomes" id="UP000033607">
    <property type="component" value="Unassembled WGS sequence"/>
</dbReference>
<proteinExistence type="predicted"/>
<keyword evidence="1" id="KW-0540">Nuclease</keyword>
<comment type="caution">
    <text evidence="1">The sequence shown here is derived from an EMBL/GenBank/DDBJ whole genome shotgun (WGS) entry which is preliminary data.</text>
</comment>
<accession>A0A0F5YF74</accession>
<organism evidence="1 2">
    <name type="scientific">Limnoraphis robusta CS-951</name>
    <dbReference type="NCBI Taxonomy" id="1637645"/>
    <lineage>
        <taxon>Bacteria</taxon>
        <taxon>Bacillati</taxon>
        <taxon>Cyanobacteriota</taxon>
        <taxon>Cyanophyceae</taxon>
        <taxon>Oscillatoriophycideae</taxon>
        <taxon>Oscillatoriales</taxon>
        <taxon>Sirenicapillariaceae</taxon>
        <taxon>Limnoraphis</taxon>
    </lineage>
</organism>
<evidence type="ECO:0000313" key="1">
    <source>
        <dbReference type="EMBL" id="KKD37534.1"/>
    </source>
</evidence>
<protein>
    <submittedName>
        <fullName evidence="1">Type I restriction endonuclease subunit R</fullName>
    </submittedName>
</protein>